<organism evidence="1 2">
    <name type="scientific">Paraglaciecola psychrophila 170</name>
    <dbReference type="NCBI Taxonomy" id="1129794"/>
    <lineage>
        <taxon>Bacteria</taxon>
        <taxon>Pseudomonadati</taxon>
        <taxon>Pseudomonadota</taxon>
        <taxon>Gammaproteobacteria</taxon>
        <taxon>Alteromonadales</taxon>
        <taxon>Alteromonadaceae</taxon>
        <taxon>Paraglaciecola</taxon>
    </lineage>
</organism>
<protein>
    <submittedName>
        <fullName evidence="1">Uncharacterized protein</fullName>
    </submittedName>
</protein>
<reference evidence="1 2" key="1">
    <citation type="journal article" date="2013" name="Genome Announc.">
        <title>Complete Genome Sequence of Glaciecola psychrophila Strain 170T.</title>
        <authorList>
            <person name="Yin J."/>
            <person name="Chen J."/>
            <person name="Liu G."/>
            <person name="Yu Y."/>
            <person name="Song L."/>
            <person name="Wang X."/>
            <person name="Qu X."/>
        </authorList>
    </citation>
    <scope>NUCLEOTIDE SEQUENCE [LARGE SCALE GENOMIC DNA]</scope>
    <source>
        <strain evidence="1 2">170</strain>
    </source>
</reference>
<proteinExistence type="predicted"/>
<dbReference type="OrthoDB" id="5770319at2"/>
<dbReference type="AlphaFoldDB" id="K6YZR9"/>
<keyword evidence="2" id="KW-1185">Reference proteome</keyword>
<accession>K6YZR9</accession>
<gene>
    <name evidence="1" type="ORF">C427_0123</name>
</gene>
<name>K6YZR9_9ALTE</name>
<dbReference type="STRING" id="1129794.C427_0123"/>
<evidence type="ECO:0000313" key="1">
    <source>
        <dbReference type="EMBL" id="AGH42233.1"/>
    </source>
</evidence>
<evidence type="ECO:0000313" key="2">
    <source>
        <dbReference type="Proteomes" id="UP000011864"/>
    </source>
</evidence>
<dbReference type="PATRIC" id="fig|1129794.4.peg.119"/>
<dbReference type="EMBL" id="CP003837">
    <property type="protein sequence ID" value="AGH42233.1"/>
    <property type="molecule type" value="Genomic_DNA"/>
</dbReference>
<dbReference type="KEGG" id="gps:C427_0123"/>
<sequence length="61" mass="6935">MERQNACPHILYKRAALSVALLDAWKGDVICICLSDFKGLRNTTMSKVESIEQHVTLQKLF</sequence>
<dbReference type="Proteomes" id="UP000011864">
    <property type="component" value="Chromosome"/>
</dbReference>
<dbReference type="HOGENOM" id="CLU_2918519_0_0_6"/>